<proteinExistence type="predicted"/>
<dbReference type="Proteomes" id="UP000235484">
    <property type="component" value="Unassembled WGS sequence"/>
</dbReference>
<dbReference type="EMBL" id="LN887683">
    <property type="protein sequence ID" value="CUR42454.1"/>
    <property type="molecule type" value="Genomic_DNA"/>
</dbReference>
<accession>A0A0U5K2J7</accession>
<organism evidence="1 2">
    <name type="scientific">Limosilactobacillus reuteri</name>
    <name type="common">Lactobacillus reuteri</name>
    <dbReference type="NCBI Taxonomy" id="1598"/>
    <lineage>
        <taxon>Bacteria</taxon>
        <taxon>Bacillati</taxon>
        <taxon>Bacillota</taxon>
        <taxon>Bacilli</taxon>
        <taxon>Lactobacillales</taxon>
        <taxon>Lactobacillaceae</taxon>
        <taxon>Limosilactobacillus</taxon>
    </lineage>
</organism>
<dbReference type="AlphaFoldDB" id="A0A0U5K2J7"/>
<sequence>MDEENKKELEKIACQLEEQAAKNLTLANKIKRIINNQ</sequence>
<gene>
    <name evidence="1" type="ORF">LRLP16767_LR202_02122</name>
</gene>
<protein>
    <submittedName>
        <fullName evidence="1">Uncharacterized protein</fullName>
    </submittedName>
</protein>
<reference evidence="2" key="1">
    <citation type="submission" date="2015-10" db="EMBL/GenBank/DDBJ databases">
        <authorList>
            <person name="Crossman L.C."/>
        </authorList>
    </citation>
    <scope>NUCLEOTIDE SEQUENCE [LARGE SCALE GENOMIC DNA]</scope>
    <source>
        <strain evidence="2">20-2</strain>
    </source>
</reference>
<evidence type="ECO:0000313" key="2">
    <source>
        <dbReference type="Proteomes" id="UP000235484"/>
    </source>
</evidence>
<name>A0A0U5K2J7_LIMRT</name>
<evidence type="ECO:0000313" key="1">
    <source>
        <dbReference type="EMBL" id="CUR42454.1"/>
    </source>
</evidence>